<keyword evidence="2 3" id="KW-0687">Ribonucleoprotein</keyword>
<dbReference type="Gene3D" id="3.30.1320.10">
    <property type="match status" value="1"/>
</dbReference>
<dbReference type="HAMAP" id="MF_00385">
    <property type="entry name" value="Ribosomal_bS16"/>
    <property type="match status" value="1"/>
</dbReference>
<sequence>MVKIRLSRVGSKNKAKYRIVAANEQRARDGKFLEILGSYDPTVNPAKITLKKDRFDYWVGVGAQATPAAARLAKRAFR</sequence>
<evidence type="ECO:0000313" key="5">
    <source>
        <dbReference type="Proteomes" id="UP000178068"/>
    </source>
</evidence>
<evidence type="ECO:0000256" key="2">
    <source>
        <dbReference type="ARBA" id="ARBA00023274"/>
    </source>
</evidence>
<dbReference type="PANTHER" id="PTHR12919">
    <property type="entry name" value="30S RIBOSOMAL PROTEIN S16"/>
    <property type="match status" value="1"/>
</dbReference>
<evidence type="ECO:0000256" key="1">
    <source>
        <dbReference type="ARBA" id="ARBA00022980"/>
    </source>
</evidence>
<dbReference type="Pfam" id="PF00886">
    <property type="entry name" value="Ribosomal_S16"/>
    <property type="match status" value="1"/>
</dbReference>
<comment type="similarity">
    <text evidence="3">Belongs to the bacterial ribosomal protein bS16 family.</text>
</comment>
<evidence type="ECO:0000313" key="4">
    <source>
        <dbReference type="EMBL" id="OGY29584.1"/>
    </source>
</evidence>
<proteinExistence type="inferred from homology"/>
<dbReference type="InterPro" id="IPR023803">
    <property type="entry name" value="Ribosomal_bS16_dom_sf"/>
</dbReference>
<comment type="caution">
    <text evidence="4">The sequence shown here is derived from an EMBL/GenBank/DDBJ whole genome shotgun (WGS) entry which is preliminary data.</text>
</comment>
<dbReference type="SUPFAM" id="SSF54565">
    <property type="entry name" value="Ribosomal protein S16"/>
    <property type="match status" value="1"/>
</dbReference>
<protein>
    <recommendedName>
        <fullName evidence="3">Small ribosomal subunit protein bS16</fullName>
    </recommendedName>
</protein>
<keyword evidence="1 3" id="KW-0689">Ribosomal protein</keyword>
<reference evidence="4 5" key="1">
    <citation type="journal article" date="2016" name="Nat. Commun.">
        <title>Thousands of microbial genomes shed light on interconnected biogeochemical processes in an aquifer system.</title>
        <authorList>
            <person name="Anantharaman K."/>
            <person name="Brown C.T."/>
            <person name="Hug L.A."/>
            <person name="Sharon I."/>
            <person name="Castelle C.J."/>
            <person name="Probst A.J."/>
            <person name="Thomas B.C."/>
            <person name="Singh A."/>
            <person name="Wilkins M.J."/>
            <person name="Karaoz U."/>
            <person name="Brodie E.L."/>
            <person name="Williams K.H."/>
            <person name="Hubbard S.S."/>
            <person name="Banfield J.F."/>
        </authorList>
    </citation>
    <scope>NUCLEOTIDE SEQUENCE [LARGE SCALE GENOMIC DNA]</scope>
</reference>
<organism evidence="4 5">
    <name type="scientific">Candidatus Woykebacteria bacterium RIFCSPHIGHO2_12_FULL_45_10</name>
    <dbReference type="NCBI Taxonomy" id="1802603"/>
    <lineage>
        <taxon>Bacteria</taxon>
        <taxon>Candidatus Woykeibacteriota</taxon>
    </lineage>
</organism>
<dbReference type="GO" id="GO:0006412">
    <property type="term" value="P:translation"/>
    <property type="evidence" value="ECO:0007669"/>
    <property type="project" value="UniProtKB-UniRule"/>
</dbReference>
<dbReference type="Proteomes" id="UP000178068">
    <property type="component" value="Unassembled WGS sequence"/>
</dbReference>
<dbReference type="AlphaFoldDB" id="A0A1G1WPF4"/>
<evidence type="ECO:0000256" key="3">
    <source>
        <dbReference type="HAMAP-Rule" id="MF_00385"/>
    </source>
</evidence>
<dbReference type="GO" id="GO:0003735">
    <property type="term" value="F:structural constituent of ribosome"/>
    <property type="evidence" value="ECO:0007669"/>
    <property type="project" value="InterPro"/>
</dbReference>
<dbReference type="STRING" id="1802603.A3F35_02805"/>
<gene>
    <name evidence="3" type="primary">rpsP</name>
    <name evidence="4" type="ORF">A3F35_02805</name>
</gene>
<dbReference type="GO" id="GO:0015935">
    <property type="term" value="C:small ribosomal subunit"/>
    <property type="evidence" value="ECO:0007669"/>
    <property type="project" value="TreeGrafter"/>
</dbReference>
<dbReference type="GO" id="GO:0005737">
    <property type="term" value="C:cytoplasm"/>
    <property type="evidence" value="ECO:0007669"/>
    <property type="project" value="UniProtKB-ARBA"/>
</dbReference>
<name>A0A1G1WPF4_9BACT</name>
<dbReference type="EMBL" id="MHCZ01000027">
    <property type="protein sequence ID" value="OGY29584.1"/>
    <property type="molecule type" value="Genomic_DNA"/>
</dbReference>
<accession>A0A1G1WPF4</accession>
<dbReference type="NCBIfam" id="TIGR00002">
    <property type="entry name" value="S16"/>
    <property type="match status" value="1"/>
</dbReference>
<dbReference type="InterPro" id="IPR000307">
    <property type="entry name" value="Ribosomal_bS16"/>
</dbReference>
<dbReference type="PANTHER" id="PTHR12919:SF20">
    <property type="entry name" value="SMALL RIBOSOMAL SUBUNIT PROTEIN BS16M"/>
    <property type="match status" value="1"/>
</dbReference>